<evidence type="ECO:0000313" key="6">
    <source>
        <dbReference type="Proteomes" id="UP000488506"/>
    </source>
</evidence>
<dbReference type="InterPro" id="IPR029061">
    <property type="entry name" value="THDP-binding"/>
</dbReference>
<dbReference type="SUPFAM" id="SSF52518">
    <property type="entry name" value="Thiamin diphosphate-binding fold (THDP-binding)"/>
    <property type="match status" value="1"/>
</dbReference>
<evidence type="ECO:0000256" key="2">
    <source>
        <dbReference type="ARBA" id="ARBA00023002"/>
    </source>
</evidence>
<dbReference type="EMBL" id="WPAF01000001">
    <property type="protein sequence ID" value="KAF0135251.1"/>
    <property type="molecule type" value="Genomic_DNA"/>
</dbReference>
<dbReference type="AlphaFoldDB" id="A0A833L2G6"/>
<dbReference type="Pfam" id="PF02779">
    <property type="entry name" value="Transket_pyr"/>
    <property type="match status" value="1"/>
</dbReference>
<protein>
    <submittedName>
        <fullName evidence="5">Pyruvate dehydrogenase E1 component subunit beta</fullName>
    </submittedName>
</protein>
<evidence type="ECO:0000259" key="4">
    <source>
        <dbReference type="SMART" id="SM00861"/>
    </source>
</evidence>
<dbReference type="Gene3D" id="3.40.50.970">
    <property type="match status" value="1"/>
</dbReference>
<dbReference type="Pfam" id="PF02780">
    <property type="entry name" value="Transketolase_C"/>
    <property type="match status" value="1"/>
</dbReference>
<dbReference type="InterPro" id="IPR033248">
    <property type="entry name" value="Transketolase_C"/>
</dbReference>
<gene>
    <name evidence="5" type="ORF">FD145_77</name>
</gene>
<dbReference type="SUPFAM" id="SSF52922">
    <property type="entry name" value="TK C-terminal domain-like"/>
    <property type="match status" value="1"/>
</dbReference>
<dbReference type="PANTHER" id="PTHR43257">
    <property type="entry name" value="PYRUVATE DEHYDROGENASE E1 COMPONENT BETA SUBUNIT"/>
    <property type="match status" value="1"/>
</dbReference>
<keyword evidence="3" id="KW-0786">Thiamine pyrophosphate</keyword>
<keyword evidence="5" id="KW-0670">Pyruvate</keyword>
<keyword evidence="2" id="KW-0560">Oxidoreductase</keyword>
<dbReference type="InterPro" id="IPR005475">
    <property type="entry name" value="Transketolase-like_Pyr-bd"/>
</dbReference>
<evidence type="ECO:0000313" key="5">
    <source>
        <dbReference type="EMBL" id="KAF0135251.1"/>
    </source>
</evidence>
<dbReference type="InterPro" id="IPR009014">
    <property type="entry name" value="Transketo_C/PFOR_II"/>
</dbReference>
<organism evidence="5 6">
    <name type="scientific">Candidatus Saganbacteria bacterium</name>
    <dbReference type="NCBI Taxonomy" id="2575572"/>
    <lineage>
        <taxon>Bacteria</taxon>
        <taxon>Bacillati</taxon>
        <taxon>Saganbacteria</taxon>
    </lineage>
</organism>
<dbReference type="Gene3D" id="3.40.50.920">
    <property type="match status" value="1"/>
</dbReference>
<dbReference type="PANTHER" id="PTHR43257:SF2">
    <property type="entry name" value="PYRUVATE DEHYDROGENASE E1 COMPONENT SUBUNIT BETA"/>
    <property type="match status" value="1"/>
</dbReference>
<comment type="caution">
    <text evidence="5">The sequence shown here is derived from an EMBL/GenBank/DDBJ whole genome shotgun (WGS) entry which is preliminary data.</text>
</comment>
<dbReference type="SMART" id="SM00861">
    <property type="entry name" value="Transket_pyr"/>
    <property type="match status" value="1"/>
</dbReference>
<comment type="cofactor">
    <cofactor evidence="1">
        <name>thiamine diphosphate</name>
        <dbReference type="ChEBI" id="CHEBI:58937"/>
    </cofactor>
</comment>
<dbReference type="Proteomes" id="UP000488506">
    <property type="component" value="Unassembled WGS sequence"/>
</dbReference>
<name>A0A833L2G6_UNCSA</name>
<evidence type="ECO:0000256" key="1">
    <source>
        <dbReference type="ARBA" id="ARBA00001964"/>
    </source>
</evidence>
<proteinExistence type="predicted"/>
<dbReference type="GO" id="GO:0016491">
    <property type="term" value="F:oxidoreductase activity"/>
    <property type="evidence" value="ECO:0007669"/>
    <property type="project" value="UniProtKB-KW"/>
</dbReference>
<evidence type="ECO:0000256" key="3">
    <source>
        <dbReference type="ARBA" id="ARBA00023052"/>
    </source>
</evidence>
<sequence>MATMTYRQALAKAMREALRDNPKTVLYGLGVTDHTGIFGTTLGLEKEFGKERVFDTPISEDAMTGLGIGLALSGYYPIHTHIRNDFMLLAMNQLVNSAAKYKYMYGGCFTVPMLVRGVIGRSWGQGAQHSQSLQSLFSHVPGLTVIMPSAAQSIMDCYRYAVNEYKSPVISFEHRLQYDYSFEVKERRDDQNPFTSYLIRKGSDVTIVAVSVMVQEAQRAAKYVKEKAGIEVEIIDINCLTHPDVDMILESVKKTGKVIVADTSWASFGVCAEVARIIAVNAPDSLKVPLKEISMAKSPCPTTKALEKHFYADMGDIVDNIYQLCSGKEKHNQSLPDEEYKKTLYKEFKGPF</sequence>
<accession>A0A833L2G6</accession>
<reference evidence="5 6" key="1">
    <citation type="submission" date="2019-12" db="EMBL/GenBank/DDBJ databases">
        <authorList>
            <person name="Wolfe R."/>
            <person name="Danczak R."/>
            <person name="Wilkins M."/>
        </authorList>
    </citation>
    <scope>NUCLEOTIDE SEQUENCE [LARGE SCALE GENOMIC DNA]</scope>
    <source>
        <strain evidence="5">X2_MaxBin.013</strain>
    </source>
</reference>
<feature type="domain" description="Transketolase-like pyrimidine-binding" evidence="4">
    <location>
        <begin position="4"/>
        <end position="180"/>
    </location>
</feature>